<dbReference type="Pfam" id="PF25023">
    <property type="entry name" value="TEN_YD-shell"/>
    <property type="match status" value="1"/>
</dbReference>
<sequence length="187" mass="20630">MPFGFAGGLYDADTGLIRFGHRDYDPDTGRWTAKDPILFAGGDTDLYGYCLSDPVNWVDPDGLAAMDAAVPIAIIVSQTDTPAPGPADAIAGAIIGAAWLYDNWPDAPCNESTRKTDRHANQDAKNAAKRKYEEAKKKYDQLKQKPNKTPKDKKQLAKLKKEMNHWKQKSDFSGATDWRDGATGKKR</sequence>
<feature type="compositionally biased region" description="Basic and acidic residues" evidence="2">
    <location>
        <begin position="112"/>
        <end position="122"/>
    </location>
</feature>
<feature type="domain" description="Teneurin-like YD-shell" evidence="3">
    <location>
        <begin position="1"/>
        <end position="35"/>
    </location>
</feature>
<evidence type="ECO:0000313" key="4">
    <source>
        <dbReference type="EMBL" id="GBC59939.1"/>
    </source>
</evidence>
<dbReference type="Proteomes" id="UP000288096">
    <property type="component" value="Unassembled WGS sequence"/>
</dbReference>
<dbReference type="InterPro" id="IPR022385">
    <property type="entry name" value="Rhs_assc_core"/>
</dbReference>
<evidence type="ECO:0000313" key="5">
    <source>
        <dbReference type="Proteomes" id="UP000288096"/>
    </source>
</evidence>
<feature type="compositionally biased region" description="Basic and acidic residues" evidence="2">
    <location>
        <begin position="177"/>
        <end position="187"/>
    </location>
</feature>
<dbReference type="AlphaFoldDB" id="A0A401FSJ6"/>
<feature type="region of interest" description="Disordered" evidence="2">
    <location>
        <begin position="110"/>
        <end position="187"/>
    </location>
</feature>
<feature type="compositionally biased region" description="Basic and acidic residues" evidence="2">
    <location>
        <begin position="130"/>
        <end position="170"/>
    </location>
</feature>
<dbReference type="Gene3D" id="2.180.10.10">
    <property type="entry name" value="RHS repeat-associated core"/>
    <property type="match status" value="1"/>
</dbReference>
<dbReference type="InterPro" id="IPR050708">
    <property type="entry name" value="T6SS_VgrG/RHS"/>
</dbReference>
<keyword evidence="1" id="KW-0677">Repeat</keyword>
<proteinExistence type="predicted"/>
<organism evidence="4 5">
    <name type="scientific">Desulfonema ishimotonii</name>
    <dbReference type="NCBI Taxonomy" id="45657"/>
    <lineage>
        <taxon>Bacteria</taxon>
        <taxon>Pseudomonadati</taxon>
        <taxon>Thermodesulfobacteriota</taxon>
        <taxon>Desulfobacteria</taxon>
        <taxon>Desulfobacterales</taxon>
        <taxon>Desulfococcaceae</taxon>
        <taxon>Desulfonema</taxon>
    </lineage>
</organism>
<dbReference type="EMBL" id="BEXT01000001">
    <property type="protein sequence ID" value="GBC59939.1"/>
    <property type="molecule type" value="Genomic_DNA"/>
</dbReference>
<evidence type="ECO:0000259" key="3">
    <source>
        <dbReference type="Pfam" id="PF25023"/>
    </source>
</evidence>
<reference evidence="5" key="1">
    <citation type="submission" date="2017-11" db="EMBL/GenBank/DDBJ databases">
        <authorList>
            <person name="Watanabe M."/>
            <person name="Kojima H."/>
        </authorList>
    </citation>
    <scope>NUCLEOTIDE SEQUENCE [LARGE SCALE GENOMIC DNA]</scope>
    <source>
        <strain evidence="5">Tokyo 01</strain>
    </source>
</reference>
<dbReference type="PANTHER" id="PTHR32305:SF15">
    <property type="entry name" value="PROTEIN RHSA-RELATED"/>
    <property type="match status" value="1"/>
</dbReference>
<protein>
    <recommendedName>
        <fullName evidence="3">Teneurin-like YD-shell domain-containing protein</fullName>
    </recommendedName>
</protein>
<gene>
    <name evidence="4" type="ORF">DENIS_0881</name>
</gene>
<accession>A0A401FSJ6</accession>
<reference evidence="5" key="2">
    <citation type="submission" date="2019-01" db="EMBL/GenBank/DDBJ databases">
        <title>Genome sequence of Desulfonema ishimotonii strain Tokyo 01.</title>
        <authorList>
            <person name="Fukui M."/>
        </authorList>
    </citation>
    <scope>NUCLEOTIDE SEQUENCE [LARGE SCALE GENOMIC DNA]</scope>
    <source>
        <strain evidence="5">Tokyo 01</strain>
    </source>
</reference>
<evidence type="ECO:0000256" key="1">
    <source>
        <dbReference type="ARBA" id="ARBA00022737"/>
    </source>
</evidence>
<name>A0A401FSJ6_9BACT</name>
<dbReference type="InterPro" id="IPR056823">
    <property type="entry name" value="TEN-like_YD-shell"/>
</dbReference>
<dbReference type="NCBIfam" id="TIGR03696">
    <property type="entry name" value="Rhs_assc_core"/>
    <property type="match status" value="1"/>
</dbReference>
<comment type="caution">
    <text evidence="4">The sequence shown here is derived from an EMBL/GenBank/DDBJ whole genome shotgun (WGS) entry which is preliminary data.</text>
</comment>
<evidence type="ECO:0000256" key="2">
    <source>
        <dbReference type="SAM" id="MobiDB-lite"/>
    </source>
</evidence>
<dbReference type="PANTHER" id="PTHR32305">
    <property type="match status" value="1"/>
</dbReference>
<keyword evidence="5" id="KW-1185">Reference proteome</keyword>